<keyword evidence="5 7" id="KW-0472">Membrane</keyword>
<gene>
    <name evidence="8" type="ORF">OIDMADRAFT_100424</name>
</gene>
<evidence type="ECO:0008006" key="10">
    <source>
        <dbReference type="Google" id="ProtNLM"/>
    </source>
</evidence>
<reference evidence="8 9" key="1">
    <citation type="submission" date="2014-04" db="EMBL/GenBank/DDBJ databases">
        <authorList>
            <consortium name="DOE Joint Genome Institute"/>
            <person name="Kuo A."/>
            <person name="Martino E."/>
            <person name="Perotto S."/>
            <person name="Kohler A."/>
            <person name="Nagy L.G."/>
            <person name="Floudas D."/>
            <person name="Copeland A."/>
            <person name="Barry K.W."/>
            <person name="Cichocki N."/>
            <person name="Veneault-Fourrey C."/>
            <person name="LaButti K."/>
            <person name="Lindquist E.A."/>
            <person name="Lipzen A."/>
            <person name="Lundell T."/>
            <person name="Morin E."/>
            <person name="Murat C."/>
            <person name="Sun H."/>
            <person name="Tunlid A."/>
            <person name="Henrissat B."/>
            <person name="Grigoriev I.V."/>
            <person name="Hibbett D.S."/>
            <person name="Martin F."/>
            <person name="Nordberg H.P."/>
            <person name="Cantor M.N."/>
            <person name="Hua S.X."/>
        </authorList>
    </citation>
    <scope>NUCLEOTIDE SEQUENCE [LARGE SCALE GENOMIC DNA]</scope>
    <source>
        <strain evidence="8 9">Zn</strain>
    </source>
</reference>
<keyword evidence="3 7" id="KW-0812">Transmembrane</keyword>
<evidence type="ECO:0000256" key="3">
    <source>
        <dbReference type="ARBA" id="ARBA00022692"/>
    </source>
</evidence>
<feature type="transmembrane region" description="Helical" evidence="7">
    <location>
        <begin position="428"/>
        <end position="453"/>
    </location>
</feature>
<comment type="similarity">
    <text evidence="2">Belongs to the purine-cytosine permease (2.A.39) family.</text>
</comment>
<evidence type="ECO:0000256" key="7">
    <source>
        <dbReference type="SAM" id="Phobius"/>
    </source>
</evidence>
<dbReference type="InterPro" id="IPR045225">
    <property type="entry name" value="Uracil/uridine/allantoin_perm"/>
</dbReference>
<feature type="region of interest" description="Disordered" evidence="6">
    <location>
        <begin position="1"/>
        <end position="26"/>
    </location>
</feature>
<dbReference type="OrthoDB" id="2018619at2759"/>
<dbReference type="HOGENOM" id="CLU_021555_4_1_1"/>
<feature type="transmembrane region" description="Helical" evidence="7">
    <location>
        <begin position="362"/>
        <end position="385"/>
    </location>
</feature>
<evidence type="ECO:0000256" key="1">
    <source>
        <dbReference type="ARBA" id="ARBA00004141"/>
    </source>
</evidence>
<dbReference type="GO" id="GO:0015205">
    <property type="term" value="F:nucleobase transmembrane transporter activity"/>
    <property type="evidence" value="ECO:0007669"/>
    <property type="project" value="TreeGrafter"/>
</dbReference>
<dbReference type="AlphaFoldDB" id="A0A0C3HKR2"/>
<sequence>MASDRSKLSNDEKNVSPAASAVEPEPVEAGHVSLLKRRFPGFNLEVHHEESSFAATRGASNADFDPIPPSKRTWNWGAYVAYWMADAWAVSNWEVASSMIAVGLSWKMAIGACVLGNAIMGLVITINGRMGAILHTPFPVLARMPFGYYFSYFVVVSRGVLAIVWLGVQTTTGGQCMTVLLTAIWPSFANIPNHIPASEGITTAGMCGFVLYFLLQIPFLCIPYTKVQFFFAFKSVIAPIIFLAVFGDTLRRAGGTISNSTVITQGNTVSGSVLTWAFFANLNGVLGNYATLGLNIADFARYANKPSAQNVQAIVIPVIFTIVGLLGIFTAAAAQTAYGQIIWNPIVIIGLWMESGSHGGRAAAAFGAIGLIIVTLGINISANSISAANDLMSLCPKYINIRRGQLLAAVIGSWGFVPWKILASAAKFLAFLGGYTIFLGPMTSILMTDYYIVRRGNVSVPDMYNFHGIYRYSPKFASNWRAVTAFFIGCIPPLPGFVNNIVVAGNGTTGVSLGGQHLFNIGYIYSFITAGLFYWGFNRFFPHTESIMDHAETGEDIIAANDAKNVEKRRASLAERKQSVVAKLFEV</sequence>
<dbReference type="PANTHER" id="PTHR30618:SF0">
    <property type="entry name" value="PURINE-URACIL PERMEASE NCS1"/>
    <property type="match status" value="1"/>
</dbReference>
<keyword evidence="9" id="KW-1185">Reference proteome</keyword>
<organism evidence="8 9">
    <name type="scientific">Oidiodendron maius (strain Zn)</name>
    <dbReference type="NCBI Taxonomy" id="913774"/>
    <lineage>
        <taxon>Eukaryota</taxon>
        <taxon>Fungi</taxon>
        <taxon>Dikarya</taxon>
        <taxon>Ascomycota</taxon>
        <taxon>Pezizomycotina</taxon>
        <taxon>Leotiomycetes</taxon>
        <taxon>Leotiomycetes incertae sedis</taxon>
        <taxon>Myxotrichaceae</taxon>
        <taxon>Oidiodendron</taxon>
    </lineage>
</organism>
<dbReference type="FunFam" id="1.10.4160.10:FF:000001">
    <property type="entry name" value="Uracil permease, putative"/>
    <property type="match status" value="1"/>
</dbReference>
<feature type="transmembrane region" description="Helical" evidence="7">
    <location>
        <begin position="518"/>
        <end position="537"/>
    </location>
</feature>
<feature type="transmembrane region" description="Helical" evidence="7">
    <location>
        <begin position="273"/>
        <end position="292"/>
    </location>
</feature>
<dbReference type="Proteomes" id="UP000054321">
    <property type="component" value="Unassembled WGS sequence"/>
</dbReference>
<feature type="transmembrane region" description="Helical" evidence="7">
    <location>
        <begin position="480"/>
        <end position="498"/>
    </location>
</feature>
<accession>A0A0C3HKR2</accession>
<dbReference type="InterPro" id="IPR001248">
    <property type="entry name" value="Pur-cyt_permease"/>
</dbReference>
<feature type="transmembrane region" description="Helical" evidence="7">
    <location>
        <begin position="406"/>
        <end position="422"/>
    </location>
</feature>
<feature type="transmembrane region" description="Helical" evidence="7">
    <location>
        <begin position="313"/>
        <end position="334"/>
    </location>
</feature>
<evidence type="ECO:0000256" key="5">
    <source>
        <dbReference type="ARBA" id="ARBA00023136"/>
    </source>
</evidence>
<dbReference type="EMBL" id="KN832870">
    <property type="protein sequence ID" value="KIN08826.1"/>
    <property type="molecule type" value="Genomic_DNA"/>
</dbReference>
<feature type="compositionally biased region" description="Low complexity" evidence="6">
    <location>
        <begin position="15"/>
        <end position="26"/>
    </location>
</feature>
<feature type="transmembrane region" description="Helical" evidence="7">
    <location>
        <begin position="201"/>
        <end position="222"/>
    </location>
</feature>
<dbReference type="Gene3D" id="1.10.4160.10">
    <property type="entry name" value="Hydantoin permease"/>
    <property type="match status" value="1"/>
</dbReference>
<feature type="compositionally biased region" description="Basic and acidic residues" evidence="6">
    <location>
        <begin position="1"/>
        <end position="14"/>
    </location>
</feature>
<proteinExistence type="inferred from homology"/>
<evidence type="ECO:0000313" key="9">
    <source>
        <dbReference type="Proteomes" id="UP000054321"/>
    </source>
</evidence>
<dbReference type="PANTHER" id="PTHR30618">
    <property type="entry name" value="NCS1 FAMILY PURINE/PYRIMIDINE TRANSPORTER"/>
    <property type="match status" value="1"/>
</dbReference>
<feature type="transmembrane region" description="Helical" evidence="7">
    <location>
        <begin position="229"/>
        <end position="247"/>
    </location>
</feature>
<evidence type="ECO:0000256" key="4">
    <source>
        <dbReference type="ARBA" id="ARBA00022989"/>
    </source>
</evidence>
<reference evidence="9" key="2">
    <citation type="submission" date="2015-01" db="EMBL/GenBank/DDBJ databases">
        <title>Evolutionary Origins and Diversification of the Mycorrhizal Mutualists.</title>
        <authorList>
            <consortium name="DOE Joint Genome Institute"/>
            <consortium name="Mycorrhizal Genomics Consortium"/>
            <person name="Kohler A."/>
            <person name="Kuo A."/>
            <person name="Nagy L.G."/>
            <person name="Floudas D."/>
            <person name="Copeland A."/>
            <person name="Barry K.W."/>
            <person name="Cichocki N."/>
            <person name="Veneault-Fourrey C."/>
            <person name="LaButti K."/>
            <person name="Lindquist E.A."/>
            <person name="Lipzen A."/>
            <person name="Lundell T."/>
            <person name="Morin E."/>
            <person name="Murat C."/>
            <person name="Riley R."/>
            <person name="Ohm R."/>
            <person name="Sun H."/>
            <person name="Tunlid A."/>
            <person name="Henrissat B."/>
            <person name="Grigoriev I.V."/>
            <person name="Hibbett D.S."/>
            <person name="Martin F."/>
        </authorList>
    </citation>
    <scope>NUCLEOTIDE SEQUENCE [LARGE SCALE GENOMIC DNA]</scope>
    <source>
        <strain evidence="9">Zn</strain>
    </source>
</reference>
<evidence type="ECO:0000256" key="2">
    <source>
        <dbReference type="ARBA" id="ARBA00008974"/>
    </source>
</evidence>
<evidence type="ECO:0000256" key="6">
    <source>
        <dbReference type="SAM" id="MobiDB-lite"/>
    </source>
</evidence>
<dbReference type="GO" id="GO:0005886">
    <property type="term" value="C:plasma membrane"/>
    <property type="evidence" value="ECO:0007669"/>
    <property type="project" value="TreeGrafter"/>
</dbReference>
<keyword evidence="4 7" id="KW-1133">Transmembrane helix</keyword>
<protein>
    <recommendedName>
        <fullName evidence="10">Uracil permease</fullName>
    </recommendedName>
</protein>
<name>A0A0C3HKR2_OIDMZ</name>
<evidence type="ECO:0000313" key="8">
    <source>
        <dbReference type="EMBL" id="KIN08826.1"/>
    </source>
</evidence>
<dbReference type="CDD" id="cd11482">
    <property type="entry name" value="SLC-NCS1sbd_NRT1-like"/>
    <property type="match status" value="1"/>
</dbReference>
<feature type="transmembrane region" description="Helical" evidence="7">
    <location>
        <begin position="108"/>
        <end position="126"/>
    </location>
</feature>
<comment type="subcellular location">
    <subcellularLocation>
        <location evidence="1">Membrane</location>
        <topology evidence="1">Multi-pass membrane protein</topology>
    </subcellularLocation>
</comment>
<dbReference type="InParanoid" id="A0A0C3HKR2"/>
<dbReference type="Pfam" id="PF02133">
    <property type="entry name" value="Transp_cyt_pur"/>
    <property type="match status" value="1"/>
</dbReference>